<gene>
    <name evidence="2" type="ORF">CPJCM30710_09080</name>
</gene>
<feature type="transmembrane region" description="Helical" evidence="1">
    <location>
        <begin position="423"/>
        <end position="440"/>
    </location>
</feature>
<dbReference type="Pfam" id="PF19484">
    <property type="entry name" value="DUF6020"/>
    <property type="match status" value="1"/>
</dbReference>
<feature type="transmembrane region" description="Helical" evidence="1">
    <location>
        <begin position="398"/>
        <end position="417"/>
    </location>
</feature>
<keyword evidence="3" id="KW-1185">Reference proteome</keyword>
<evidence type="ECO:0000313" key="2">
    <source>
        <dbReference type="EMBL" id="GIM28242.1"/>
    </source>
</evidence>
<feature type="transmembrane region" description="Helical" evidence="1">
    <location>
        <begin position="12"/>
        <end position="33"/>
    </location>
</feature>
<proteinExistence type="predicted"/>
<name>A0A919RXF2_9CLOT</name>
<dbReference type="Proteomes" id="UP000679179">
    <property type="component" value="Unassembled WGS sequence"/>
</dbReference>
<evidence type="ECO:0000313" key="3">
    <source>
        <dbReference type="Proteomes" id="UP000679179"/>
    </source>
</evidence>
<dbReference type="RefSeq" id="WP_212902982.1">
    <property type="nucleotide sequence ID" value="NZ_BOPZ01000005.1"/>
</dbReference>
<keyword evidence="1" id="KW-1133">Transmembrane helix</keyword>
<protein>
    <submittedName>
        <fullName evidence="2">Uncharacterized protein</fullName>
    </submittedName>
</protein>
<accession>A0A919RXF2</accession>
<organism evidence="2 3">
    <name type="scientific">Clostridium polyendosporum</name>
    <dbReference type="NCBI Taxonomy" id="69208"/>
    <lineage>
        <taxon>Bacteria</taxon>
        <taxon>Bacillati</taxon>
        <taxon>Bacillota</taxon>
        <taxon>Clostridia</taxon>
        <taxon>Eubacteriales</taxon>
        <taxon>Clostridiaceae</taxon>
        <taxon>Clostridium</taxon>
    </lineage>
</organism>
<dbReference type="EMBL" id="BOPZ01000005">
    <property type="protein sequence ID" value="GIM28242.1"/>
    <property type="molecule type" value="Genomic_DNA"/>
</dbReference>
<evidence type="ECO:0000256" key="1">
    <source>
        <dbReference type="SAM" id="Phobius"/>
    </source>
</evidence>
<feature type="transmembrane region" description="Helical" evidence="1">
    <location>
        <begin position="103"/>
        <end position="122"/>
    </location>
</feature>
<feature type="transmembrane region" description="Helical" evidence="1">
    <location>
        <begin position="371"/>
        <end position="391"/>
    </location>
</feature>
<keyword evidence="1" id="KW-0472">Membrane</keyword>
<dbReference type="InterPro" id="IPR046062">
    <property type="entry name" value="DUF6020"/>
</dbReference>
<feature type="transmembrane region" description="Helical" evidence="1">
    <location>
        <begin position="175"/>
        <end position="190"/>
    </location>
</feature>
<keyword evidence="1" id="KW-0812">Transmembrane</keyword>
<sequence length="446" mass="51578">MKSSIKEFTKVLLFGLPTFFVGIIYLLGFYPGVMTADSLAQWDQMNTFQLSDWHPVMHTLFNYLITRIWYSPAAIVLVQIIMISLTFGYAMSTFYRLGVNKKILISLSILFSIFPPTGLMSICLWKDIPYSAMISLMTILLLDLHYRGSTLLTNSLFIITLILCSFGVLFFRHNGLIPFIATYIGLLIVYRNEAKRLFILFTSILIVFSIVKGPIFSMLNVQPTQKSEAFGVLVNGIGAVVKDNGNITEEQKGQLNKILPYELWGKDYYAYSTNSIKFDKQFNSSIISNNPSEFVKLSFEIFKQNPGIFIKSYFRQISLIWETRQSGDNYVFIWEYPINQNKYNLLNAPKSNRISDYLFNFMDYTGKHPSIFWRPAIFMYLTFAIFIYEFIKLNKKIILVSVPLFFNIASLLISMPAQDYRYLFSNVIIFFGILPMILVSNKRLKI</sequence>
<reference evidence="2" key="1">
    <citation type="submission" date="2021-03" db="EMBL/GenBank/DDBJ databases">
        <title>Taxonomic study of Clostridium polyendosporum from meadow-gley soil under rice.</title>
        <authorList>
            <person name="Kobayashi H."/>
            <person name="Tanizawa Y."/>
            <person name="Yagura M."/>
        </authorList>
    </citation>
    <scope>NUCLEOTIDE SEQUENCE</scope>
    <source>
        <strain evidence="2">JCM 30710</strain>
    </source>
</reference>
<dbReference type="AlphaFoldDB" id="A0A919RXF2"/>
<feature type="transmembrane region" description="Helical" evidence="1">
    <location>
        <begin position="68"/>
        <end position="91"/>
    </location>
</feature>
<feature type="transmembrane region" description="Helical" evidence="1">
    <location>
        <begin position="197"/>
        <end position="216"/>
    </location>
</feature>
<comment type="caution">
    <text evidence="2">The sequence shown here is derived from an EMBL/GenBank/DDBJ whole genome shotgun (WGS) entry which is preliminary data.</text>
</comment>